<dbReference type="PANTHER" id="PTHR15157:SF5">
    <property type="entry name" value="UV RADIATION RESISTANCE-ASSOCIATED GENE PROTEIN"/>
    <property type="match status" value="1"/>
</dbReference>
<feature type="compositionally biased region" description="Low complexity" evidence="3">
    <location>
        <begin position="648"/>
        <end position="660"/>
    </location>
</feature>
<dbReference type="GO" id="GO:0005768">
    <property type="term" value="C:endosome"/>
    <property type="evidence" value="ECO:0007669"/>
    <property type="project" value="TreeGrafter"/>
</dbReference>
<organism evidence="4 5">
    <name type="scientific">Biomphalaria glabrata</name>
    <name type="common">Bloodfluke planorb</name>
    <name type="synonym">Freshwater snail</name>
    <dbReference type="NCBI Taxonomy" id="6526"/>
    <lineage>
        <taxon>Eukaryota</taxon>
        <taxon>Metazoa</taxon>
        <taxon>Spiralia</taxon>
        <taxon>Lophotrochozoa</taxon>
        <taxon>Mollusca</taxon>
        <taxon>Gastropoda</taxon>
        <taxon>Heterobranchia</taxon>
        <taxon>Euthyneura</taxon>
        <taxon>Panpulmonata</taxon>
        <taxon>Hygrophila</taxon>
        <taxon>Lymnaeoidea</taxon>
        <taxon>Planorbidae</taxon>
        <taxon>Biomphalaria</taxon>
    </lineage>
</organism>
<feature type="compositionally biased region" description="Polar residues" evidence="3">
    <location>
        <begin position="678"/>
        <end position="691"/>
    </location>
</feature>
<evidence type="ECO:0000256" key="3">
    <source>
        <dbReference type="SAM" id="MobiDB-lite"/>
    </source>
</evidence>
<feature type="region of interest" description="Disordered" evidence="3">
    <location>
        <begin position="640"/>
        <end position="660"/>
    </location>
</feature>
<dbReference type="GO" id="GO:0000149">
    <property type="term" value="F:SNARE binding"/>
    <property type="evidence" value="ECO:0007669"/>
    <property type="project" value="TreeGrafter"/>
</dbReference>
<reference evidence="4" key="1">
    <citation type="submission" date="2020-05" db="UniProtKB">
        <authorList>
            <consortium name="EnsemblMetazoa"/>
        </authorList>
    </citation>
    <scope>IDENTIFICATION</scope>
    <source>
        <strain evidence="4">BB02</strain>
    </source>
</reference>
<evidence type="ECO:0008006" key="6">
    <source>
        <dbReference type="Google" id="ProtNLM"/>
    </source>
</evidence>
<dbReference type="Proteomes" id="UP000076420">
    <property type="component" value="Unassembled WGS sequence"/>
</dbReference>
<feature type="region of interest" description="Disordered" evidence="3">
    <location>
        <begin position="469"/>
        <end position="522"/>
    </location>
</feature>
<feature type="region of interest" description="Disordered" evidence="3">
    <location>
        <begin position="674"/>
        <end position="721"/>
    </location>
</feature>
<protein>
    <recommendedName>
        <fullName evidence="6">C2 domain-containing protein</fullName>
    </recommendedName>
</protein>
<dbReference type="AlphaFoldDB" id="A0A2C9M2A6"/>
<dbReference type="VEuPathDB" id="VectorBase:BGLAX_033801"/>
<dbReference type="RefSeq" id="XP_013087318.2">
    <property type="nucleotide sequence ID" value="XM_013231864.2"/>
</dbReference>
<feature type="compositionally biased region" description="Low complexity" evidence="3">
    <location>
        <begin position="487"/>
        <end position="502"/>
    </location>
</feature>
<dbReference type="VEuPathDB" id="VectorBase:BGLB037699"/>
<dbReference type="GO" id="GO:0035493">
    <property type="term" value="P:SNARE complex assembly"/>
    <property type="evidence" value="ECO:0007669"/>
    <property type="project" value="TreeGrafter"/>
</dbReference>
<feature type="compositionally biased region" description="Basic and acidic residues" evidence="3">
    <location>
        <begin position="700"/>
        <end position="709"/>
    </location>
</feature>
<evidence type="ECO:0000313" key="4">
    <source>
        <dbReference type="EnsemblMetazoa" id="BGLB037699-PA"/>
    </source>
</evidence>
<dbReference type="PANTHER" id="PTHR15157">
    <property type="entry name" value="UV RADIATION RESISTANCE-ASSOCIATED GENE PROTEIN"/>
    <property type="match status" value="1"/>
</dbReference>
<keyword evidence="1 2" id="KW-0175">Coiled coil</keyword>
<evidence type="ECO:0000313" key="5">
    <source>
        <dbReference type="Proteomes" id="UP000076420"/>
    </source>
</evidence>
<dbReference type="EnsemblMetazoa" id="BGLB037699-RA">
    <property type="protein sequence ID" value="BGLB037699-PA"/>
    <property type="gene ID" value="BGLB037699"/>
</dbReference>
<dbReference type="KEGG" id="bgt:106071703"/>
<dbReference type="GO" id="GO:0000323">
    <property type="term" value="C:lytic vacuole"/>
    <property type="evidence" value="ECO:0007669"/>
    <property type="project" value="TreeGrafter"/>
</dbReference>
<proteinExistence type="predicted"/>
<dbReference type="OrthoDB" id="72772at2759"/>
<name>A0A2C9M2A6_BIOGL</name>
<dbReference type="STRING" id="6526.A0A2C9M2A6"/>
<accession>A0A2C9M2A6</accession>
<evidence type="ECO:0000256" key="1">
    <source>
        <dbReference type="ARBA" id="ARBA00023054"/>
    </source>
</evidence>
<evidence type="ECO:0000256" key="2">
    <source>
        <dbReference type="SAM" id="Coils"/>
    </source>
</evidence>
<feature type="compositionally biased region" description="Polar residues" evidence="3">
    <location>
        <begin position="710"/>
        <end position="721"/>
    </location>
</feature>
<feature type="coiled-coil region" evidence="2">
    <location>
        <begin position="267"/>
        <end position="297"/>
    </location>
</feature>
<gene>
    <name evidence="4" type="primary">106071703</name>
</gene>
<sequence>MQSTDFFCVVKNPFNLQTFQRRLRHLHSIAVRNLYCPKYHDSDFRHLEVFFTLHTDEKSKAFYTSEKITGSLNPTWQNFDLQRCDTDVDKTAKFVVLKIWISYEKVCKIALLAHVYLTGLVFYSNKLQVPGVKYPPNTLLFGMFNNIFIYYDKQASSPQLDQWIPDKEVPLDNLPAVVKVDQSSQKPSFNINSLTRIHTVQRAIRQTRASVRRIHSDIEDKLMSSSENSEKLLSREVLLVKVRQLRKELLWQTQQKQLEQDALDQYRTQQESRCKLLKEKKDQLSKTEKDAEEKRMQHIQSREMLVKENAQVLFRRKQIISEMVHYIYPITEDEKHNFYINGVKLPNAEDYQGQDEVRVSVALGFTCHLTTMVSHFMDMPLRYPMVHKGSRSIIIDHVHSKLTEKDREFPLYGKGKEKFQYNYAVFLLNKNISQLRFYCGLGTTDLRQTLPNLKSLLEQRLGVRLSPSLDQRGLGLQSPQTNSIGESPASRRSQAPSSSASSNMRKDLTLEADTTDGLPRPPVLDVSLYKRENSFMNFDSSAFSSSLDLGYSDQQIDSKVFKPRMDFSDGFHSKSINGFKEPNSDFVRNASQVGRTISEEDETEELFQPSDDHFFKVINQPVVEEFNKLLSDRLNHSGELGDSLHPGSSAKANTSSSSLLSGDQVTSFKLIKHPPPQQKLSASPNGSSSPRGDTCESDQELVHSDERQRSGLSVSAATNDNLYTQSLSYDEGDLCEAPDRTVD</sequence>